<sequence>MTIETKIYELAKKFNVTAYVTELDKLADKYSELSDAEVEFSVTEQLILNLCREGYITGDEMRDYHLQYLKESRNAEVANGV</sequence>
<dbReference type="PATRIC" id="fig|1094558.3.peg.1823"/>
<dbReference type="eggNOG" id="ENOG5033C1M">
    <property type="taxonomic scope" value="Bacteria"/>
</dbReference>
<evidence type="ECO:0000313" key="1">
    <source>
        <dbReference type="EMBL" id="EJF89147.1"/>
    </source>
</evidence>
<comment type="caution">
    <text evidence="1">The sequence shown here is derived from an EMBL/GenBank/DDBJ whole genome shotgun (WGS) entry which is preliminary data.</text>
</comment>
<dbReference type="AlphaFoldDB" id="J1JVY2"/>
<accession>J1JVY2</accession>
<keyword evidence="2" id="KW-1185">Reference proteome</keyword>
<name>J1JVY2_9HYPH</name>
<proteinExistence type="predicted"/>
<dbReference type="STRING" id="1094558.ME5_01698"/>
<dbReference type="HOGENOM" id="CLU_187676_0_0_5"/>
<evidence type="ECO:0000313" key="2">
    <source>
        <dbReference type="Proteomes" id="UP000008952"/>
    </source>
</evidence>
<dbReference type="RefSeq" id="WP_008040275.1">
    <property type="nucleotide sequence ID" value="NZ_JH725147.1"/>
</dbReference>
<reference evidence="1 2" key="1">
    <citation type="submission" date="2012-03" db="EMBL/GenBank/DDBJ databases">
        <title>The Genome Sequence of Bartonella tamiae Th239.</title>
        <authorList>
            <consortium name="The Broad Institute Genome Sequencing Platform"/>
            <consortium name="The Broad Institute Genome Sequencing Center for Infectious Disease"/>
            <person name="Feldgarden M."/>
            <person name="Kirby J."/>
            <person name="Kosoy M."/>
            <person name="Birtles R."/>
            <person name="Probert W.S."/>
            <person name="Chiaraviglio L."/>
            <person name="Young S.K."/>
            <person name="Zeng Q."/>
            <person name="Gargeya S."/>
            <person name="Fitzgerald M."/>
            <person name="Haas B."/>
            <person name="Abouelleil A."/>
            <person name="Alvarado L."/>
            <person name="Arachchi H.M."/>
            <person name="Berlin A."/>
            <person name="Chapman S.B."/>
            <person name="Gearin G."/>
            <person name="Goldberg J."/>
            <person name="Griggs A."/>
            <person name="Gujja S."/>
            <person name="Hansen M."/>
            <person name="Heiman D."/>
            <person name="Howarth C."/>
            <person name="Larimer J."/>
            <person name="Lui A."/>
            <person name="MacDonald P.J.P."/>
            <person name="McCowen C."/>
            <person name="Montmayeur A."/>
            <person name="Murphy C."/>
            <person name="Neiman D."/>
            <person name="Pearson M."/>
            <person name="Priest M."/>
            <person name="Roberts A."/>
            <person name="Saif S."/>
            <person name="Shea T."/>
            <person name="Sisk P."/>
            <person name="Stolte C."/>
            <person name="Sykes S."/>
            <person name="Wortman J."/>
            <person name="Nusbaum C."/>
            <person name="Birren B."/>
        </authorList>
    </citation>
    <scope>NUCLEOTIDE SEQUENCE [LARGE SCALE GENOMIC DNA]</scope>
    <source>
        <strain evidence="1 2">Th239</strain>
    </source>
</reference>
<protein>
    <submittedName>
        <fullName evidence="1">Uncharacterized protein</fullName>
    </submittedName>
</protein>
<dbReference type="EMBL" id="AIMB01000008">
    <property type="protein sequence ID" value="EJF89147.1"/>
    <property type="molecule type" value="Genomic_DNA"/>
</dbReference>
<dbReference type="Proteomes" id="UP000008952">
    <property type="component" value="Unassembled WGS sequence"/>
</dbReference>
<organism evidence="1 2">
    <name type="scientific">Bartonella tamiae Th239</name>
    <dbReference type="NCBI Taxonomy" id="1094558"/>
    <lineage>
        <taxon>Bacteria</taxon>
        <taxon>Pseudomonadati</taxon>
        <taxon>Pseudomonadota</taxon>
        <taxon>Alphaproteobacteria</taxon>
        <taxon>Hyphomicrobiales</taxon>
        <taxon>Bartonellaceae</taxon>
        <taxon>Bartonella</taxon>
    </lineage>
</organism>
<gene>
    <name evidence="1" type="ORF">ME5_01698</name>
</gene>